<evidence type="ECO:0000256" key="6">
    <source>
        <dbReference type="ARBA" id="ARBA00022679"/>
    </source>
</evidence>
<dbReference type="InterPro" id="IPR000577">
    <property type="entry name" value="Carb_kinase_FGGY"/>
</dbReference>
<dbReference type="GO" id="GO:0004370">
    <property type="term" value="F:glycerol kinase activity"/>
    <property type="evidence" value="ECO:0007669"/>
    <property type="project" value="UniProtKB-EC"/>
</dbReference>
<dbReference type="CDD" id="cd07793">
    <property type="entry name" value="ASKHA_NBD_FGGY_GK5-like"/>
    <property type="match status" value="1"/>
</dbReference>
<evidence type="ECO:0000256" key="7">
    <source>
        <dbReference type="ARBA" id="ARBA00022741"/>
    </source>
</evidence>
<evidence type="ECO:0000256" key="11">
    <source>
        <dbReference type="ARBA" id="ARBA00033026"/>
    </source>
</evidence>
<evidence type="ECO:0000256" key="10">
    <source>
        <dbReference type="ARBA" id="ARBA00022840"/>
    </source>
</evidence>
<comment type="subcellular location">
    <subcellularLocation>
        <location evidence="1">Cytoplasm</location>
    </subcellularLocation>
</comment>
<evidence type="ECO:0000256" key="4">
    <source>
        <dbReference type="ARBA" id="ARBA00012099"/>
    </source>
</evidence>
<keyword evidence="7" id="KW-0547">Nucleotide-binding</keyword>
<evidence type="ECO:0000259" key="15">
    <source>
        <dbReference type="Pfam" id="PF02782"/>
    </source>
</evidence>
<evidence type="ECO:0000256" key="3">
    <source>
        <dbReference type="ARBA" id="ARBA00009156"/>
    </source>
</evidence>
<dbReference type="Pfam" id="PF00370">
    <property type="entry name" value="FGGY_N"/>
    <property type="match status" value="1"/>
</dbReference>
<organism evidence="16 17">
    <name type="scientific">Acanthaster planci</name>
    <name type="common">Crown-of-thorns starfish</name>
    <dbReference type="NCBI Taxonomy" id="133434"/>
    <lineage>
        <taxon>Eukaryota</taxon>
        <taxon>Metazoa</taxon>
        <taxon>Echinodermata</taxon>
        <taxon>Eleutherozoa</taxon>
        <taxon>Asterozoa</taxon>
        <taxon>Asteroidea</taxon>
        <taxon>Valvatacea</taxon>
        <taxon>Valvatida</taxon>
        <taxon>Acanthasteridae</taxon>
        <taxon>Acanthaster</taxon>
    </lineage>
</organism>
<dbReference type="PANTHER" id="PTHR10196">
    <property type="entry name" value="SUGAR KINASE"/>
    <property type="match status" value="1"/>
</dbReference>
<dbReference type="PANTHER" id="PTHR10196:SF68">
    <property type="entry name" value="GLYCEROL KINASE 5-RELATED"/>
    <property type="match status" value="1"/>
</dbReference>
<dbReference type="SUPFAM" id="SSF53067">
    <property type="entry name" value="Actin-like ATPase domain"/>
    <property type="match status" value="2"/>
</dbReference>
<dbReference type="RefSeq" id="XP_022093756.1">
    <property type="nucleotide sequence ID" value="XM_022238064.1"/>
</dbReference>
<keyword evidence="16" id="KW-1185">Reference proteome</keyword>
<feature type="domain" description="Carbohydrate kinase FGGY N-terminal" evidence="14">
    <location>
        <begin position="7"/>
        <end position="269"/>
    </location>
</feature>
<dbReference type="InterPro" id="IPR018484">
    <property type="entry name" value="FGGY_N"/>
</dbReference>
<dbReference type="InterPro" id="IPR037444">
    <property type="entry name" value="GK5"/>
</dbReference>
<dbReference type="EC" id="2.7.1.30" evidence="4"/>
<keyword evidence="6" id="KW-0808">Transferase</keyword>
<evidence type="ECO:0000256" key="1">
    <source>
        <dbReference type="ARBA" id="ARBA00004496"/>
    </source>
</evidence>
<evidence type="ECO:0000313" key="18">
    <source>
        <dbReference type="RefSeq" id="XP_022093756.1"/>
    </source>
</evidence>
<dbReference type="InterPro" id="IPR018485">
    <property type="entry name" value="FGGY_C"/>
</dbReference>
<dbReference type="AlphaFoldDB" id="A0A8B7YMS8"/>
<dbReference type="Gene3D" id="3.30.420.40">
    <property type="match status" value="2"/>
</dbReference>
<comment type="pathway">
    <text evidence="2">Polyol metabolism; glycerol degradation via glycerol kinase pathway; sn-glycerol 3-phosphate from glycerol: step 1/1.</text>
</comment>
<keyword evidence="10" id="KW-0067">ATP-binding</keyword>
<dbReference type="KEGG" id="aplc:110980966"/>
<evidence type="ECO:0000259" key="14">
    <source>
        <dbReference type="Pfam" id="PF00370"/>
    </source>
</evidence>
<evidence type="ECO:0000256" key="5">
    <source>
        <dbReference type="ARBA" id="ARBA00022490"/>
    </source>
</evidence>
<dbReference type="FunFam" id="3.30.420.40:FF:000104">
    <property type="entry name" value="putative glycerol kinase 5"/>
    <property type="match status" value="1"/>
</dbReference>
<proteinExistence type="inferred from homology"/>
<evidence type="ECO:0000313" key="16">
    <source>
        <dbReference type="Proteomes" id="UP000694845"/>
    </source>
</evidence>
<evidence type="ECO:0000256" key="9">
    <source>
        <dbReference type="ARBA" id="ARBA00022798"/>
    </source>
</evidence>
<dbReference type="Proteomes" id="UP000694845">
    <property type="component" value="Unplaced"/>
</dbReference>
<accession>A0A8B7YMS8</accession>
<evidence type="ECO:0000256" key="13">
    <source>
        <dbReference type="ARBA" id="ARBA00047192"/>
    </source>
</evidence>
<evidence type="ECO:0000256" key="8">
    <source>
        <dbReference type="ARBA" id="ARBA00022777"/>
    </source>
</evidence>
<feature type="domain" description="Carbohydrate kinase FGGY C-terminal" evidence="15">
    <location>
        <begin position="279"/>
        <end position="466"/>
    </location>
</feature>
<dbReference type="OMA" id="ECCFEPG"/>
<keyword evidence="9" id="KW-0319">Glycerol metabolism</keyword>
<dbReference type="FunFam" id="3.30.420.40:FF:000102">
    <property type="entry name" value="Putative glycerol kinase 5"/>
    <property type="match status" value="1"/>
</dbReference>
<dbReference type="Pfam" id="PF02782">
    <property type="entry name" value="FGGY_C"/>
    <property type="match status" value="1"/>
</dbReference>
<dbReference type="GO" id="GO:0006071">
    <property type="term" value="P:glycerol metabolic process"/>
    <property type="evidence" value="ECO:0007669"/>
    <property type="project" value="UniProtKB-KW"/>
</dbReference>
<dbReference type="RefSeq" id="XP_022093755.1">
    <property type="nucleotide sequence ID" value="XM_022238063.1"/>
</dbReference>
<sequence>MATQEAYIAAIDIGTTTLRCHIYNEKAEIKGTGMQKTIVHRPGHGMVEILPDVLLEKFTAVVKDAISDAGLEAAQIVAMGISTLRGTFLTWNRETGVPYHNFICWNDTRAEKQADVINRSLSFKCLKKASKLAHIFSRLQRFEAGSIFRFMSPHSSIRLYWVLENIPGVKQDAQENKVMFGTIETWLVWKLTKGKVHATDFSNIAATGMYDMYNKSWNTIHSYYLGIPLNMMPEIKNTSDDFGECDPEFFGASIPIRAVVGDQQSSSFGQCCFKEGEVKVTMGTGTFLALNTGSKICLPECGIYPNIAWKLGDEIVYQMECHDSDAGTVIEWGLQMGLYDSPAKSVEVANSVEDSDGVCFVPAFFGLQAPINDYNACCSLMGLKPSTTPAHIARAALESIAFRVVQLYNTARRRSGTRIRPVLKFDGGVSNNDFIVQLVSSLLLQKVDRPHNLDMSCLGAAFLAGLGAGIWKNKEELLPLRSSQAIFEPKDVIDTYEPICRDWMRAVRRSQEWYV</sequence>
<dbReference type="InterPro" id="IPR043129">
    <property type="entry name" value="ATPase_NBD"/>
</dbReference>
<evidence type="ECO:0000256" key="2">
    <source>
        <dbReference type="ARBA" id="ARBA00005190"/>
    </source>
</evidence>
<dbReference type="GO" id="GO:0046167">
    <property type="term" value="P:glycerol-3-phosphate biosynthetic process"/>
    <property type="evidence" value="ECO:0007669"/>
    <property type="project" value="TreeGrafter"/>
</dbReference>
<dbReference type="GO" id="GO:0005524">
    <property type="term" value="F:ATP binding"/>
    <property type="evidence" value="ECO:0007669"/>
    <property type="project" value="UniProtKB-KW"/>
</dbReference>
<comment type="similarity">
    <text evidence="3">Belongs to the FGGY kinase family.</text>
</comment>
<gene>
    <name evidence="17 18" type="primary">LOC110980966</name>
</gene>
<dbReference type="GO" id="GO:0006641">
    <property type="term" value="P:triglyceride metabolic process"/>
    <property type="evidence" value="ECO:0007669"/>
    <property type="project" value="TreeGrafter"/>
</dbReference>
<dbReference type="GO" id="GO:0005739">
    <property type="term" value="C:mitochondrion"/>
    <property type="evidence" value="ECO:0007669"/>
    <property type="project" value="TreeGrafter"/>
</dbReference>
<keyword evidence="8 17" id="KW-0418">Kinase</keyword>
<comment type="function">
    <text evidence="12">Skin-specific kinase that plays a key role in glycerol metabolism, catalyzing its phosphorylation to produce sn-glycerol 3-phosphate. Involved in skin-specific regulation of sterol regulatory element-binding protein (SREBP) processing and lipid biosynthesis.</text>
</comment>
<protein>
    <recommendedName>
        <fullName evidence="13">Glycerol kinase 5</fullName>
        <ecNumber evidence="4">2.7.1.30</ecNumber>
    </recommendedName>
    <alternativeName>
        <fullName evidence="11">ATP:glycerol 3-phosphotransferase 5</fullName>
    </alternativeName>
</protein>
<dbReference type="OrthoDB" id="6278781at2759"/>
<dbReference type="CTD" id="256356"/>
<evidence type="ECO:0000313" key="17">
    <source>
        <dbReference type="RefSeq" id="XP_022093755.1"/>
    </source>
</evidence>
<dbReference type="PIRSF" id="PIRSF000538">
    <property type="entry name" value="GlpK"/>
    <property type="match status" value="1"/>
</dbReference>
<reference evidence="17 18" key="1">
    <citation type="submission" date="2025-04" db="UniProtKB">
        <authorList>
            <consortium name="RefSeq"/>
        </authorList>
    </citation>
    <scope>IDENTIFICATION</scope>
</reference>
<dbReference type="GeneID" id="110980966"/>
<keyword evidence="5" id="KW-0963">Cytoplasm</keyword>
<name>A0A8B7YMS8_ACAPL</name>
<evidence type="ECO:0000256" key="12">
    <source>
        <dbReference type="ARBA" id="ARBA00045165"/>
    </source>
</evidence>